<feature type="transmembrane region" description="Helical" evidence="8">
    <location>
        <begin position="430"/>
        <end position="447"/>
    </location>
</feature>
<keyword evidence="5 8" id="KW-0812">Transmembrane</keyword>
<evidence type="ECO:0000313" key="9">
    <source>
        <dbReference type="EMBL" id="MFC7581524.1"/>
    </source>
</evidence>
<keyword evidence="3" id="KW-0813">Transport</keyword>
<name>A0ABW2SNQ3_9ACTO</name>
<dbReference type="Proteomes" id="UP001596527">
    <property type="component" value="Unassembled WGS sequence"/>
</dbReference>
<keyword evidence="10" id="KW-1185">Reference proteome</keyword>
<evidence type="ECO:0000256" key="2">
    <source>
        <dbReference type="ARBA" id="ARBA00010199"/>
    </source>
</evidence>
<keyword evidence="7 8" id="KW-0472">Membrane</keyword>
<feature type="transmembrane region" description="Helical" evidence="8">
    <location>
        <begin position="21"/>
        <end position="41"/>
    </location>
</feature>
<dbReference type="PANTHER" id="PTHR42893">
    <property type="entry name" value="PROTEIN DETOXIFICATION 44, CHLOROPLASTIC-RELATED"/>
    <property type="match status" value="1"/>
</dbReference>
<keyword evidence="6 8" id="KW-1133">Transmembrane helix</keyword>
<dbReference type="InterPro" id="IPR002528">
    <property type="entry name" value="MATE_fam"/>
</dbReference>
<sequence>MAGGASVVPPPDDPPSLTRRVLALAVPALGALVAEPLFVLIDTAMVGHLGTESLAGLALGSTVLQTIVGVFVFLAYSTTALAAQALGAGRRDRAVRSGIEAMWLAAGLGLVAAAALMAAGPALVRALGAGPGVAPAALDYIRASSPGLVGMFVVLAGTGTLRGLLDTRTPLVVAAGGAALNVAANAVLIFGADLGVAGSGAGTALAQTLMAAAYIRVVARGARGLGVPLRPSMGGMWRAMLDGAPLFVRTVALRVALLATVSTAAAIGVQALAAHQIVNSLWNLTALVLDALAIAAQALVGYALGAGDPGRLRDLVRRLAVWGAGAGAVLGVLVGAASPWLPALFGDDPGMRGIASAALLVAAVCLPLGGVVFLLDGVLIGASQGRFLAGAGLVTLIAYLPALGGITAWVRSRPDEGGALAPADQTTAMILLWAAFAGLFMGARGLCNAWRTWWSPRHALANSAGRAPAA</sequence>
<feature type="transmembrane region" description="Helical" evidence="8">
    <location>
        <begin position="246"/>
        <end position="269"/>
    </location>
</feature>
<dbReference type="PANTHER" id="PTHR42893:SF46">
    <property type="entry name" value="PROTEIN DETOXIFICATION 44, CHLOROPLASTIC"/>
    <property type="match status" value="1"/>
</dbReference>
<accession>A0ABW2SNQ3</accession>
<evidence type="ECO:0000256" key="6">
    <source>
        <dbReference type="ARBA" id="ARBA00022989"/>
    </source>
</evidence>
<feature type="transmembrane region" description="Helical" evidence="8">
    <location>
        <begin position="53"/>
        <end position="82"/>
    </location>
</feature>
<organism evidence="9 10">
    <name type="scientific">Schaalia naturae</name>
    <dbReference type="NCBI Taxonomy" id="635203"/>
    <lineage>
        <taxon>Bacteria</taxon>
        <taxon>Bacillati</taxon>
        <taxon>Actinomycetota</taxon>
        <taxon>Actinomycetes</taxon>
        <taxon>Actinomycetales</taxon>
        <taxon>Actinomycetaceae</taxon>
        <taxon>Schaalia</taxon>
    </lineage>
</organism>
<evidence type="ECO:0000256" key="5">
    <source>
        <dbReference type="ARBA" id="ARBA00022692"/>
    </source>
</evidence>
<dbReference type="Pfam" id="PF01554">
    <property type="entry name" value="MatE"/>
    <property type="match status" value="2"/>
</dbReference>
<dbReference type="InterPro" id="IPR048279">
    <property type="entry name" value="MdtK-like"/>
</dbReference>
<feature type="transmembrane region" description="Helical" evidence="8">
    <location>
        <begin position="319"/>
        <end position="341"/>
    </location>
</feature>
<evidence type="ECO:0000256" key="7">
    <source>
        <dbReference type="ARBA" id="ARBA00023136"/>
    </source>
</evidence>
<comment type="subcellular location">
    <subcellularLocation>
        <location evidence="1">Cell membrane</location>
        <topology evidence="1">Multi-pass membrane protein</topology>
    </subcellularLocation>
</comment>
<comment type="caution">
    <text evidence="9">The sequence shown here is derived from an EMBL/GenBank/DDBJ whole genome shotgun (WGS) entry which is preliminary data.</text>
</comment>
<feature type="transmembrane region" description="Helical" evidence="8">
    <location>
        <begin position="353"/>
        <end position="375"/>
    </location>
</feature>
<feature type="transmembrane region" description="Helical" evidence="8">
    <location>
        <begin position="281"/>
        <end position="307"/>
    </location>
</feature>
<dbReference type="NCBIfam" id="TIGR00797">
    <property type="entry name" value="matE"/>
    <property type="match status" value="1"/>
</dbReference>
<evidence type="ECO:0000256" key="3">
    <source>
        <dbReference type="ARBA" id="ARBA00022448"/>
    </source>
</evidence>
<feature type="transmembrane region" description="Helical" evidence="8">
    <location>
        <begin position="171"/>
        <end position="190"/>
    </location>
</feature>
<dbReference type="RefSeq" id="WP_380974912.1">
    <property type="nucleotide sequence ID" value="NZ_JBHTEF010000001.1"/>
</dbReference>
<feature type="transmembrane region" description="Helical" evidence="8">
    <location>
        <begin position="103"/>
        <end position="124"/>
    </location>
</feature>
<reference evidence="10" key="1">
    <citation type="journal article" date="2019" name="Int. J. Syst. Evol. Microbiol.">
        <title>The Global Catalogue of Microorganisms (GCM) 10K type strain sequencing project: providing services to taxonomists for standard genome sequencing and annotation.</title>
        <authorList>
            <consortium name="The Broad Institute Genomics Platform"/>
            <consortium name="The Broad Institute Genome Sequencing Center for Infectious Disease"/>
            <person name="Wu L."/>
            <person name="Ma J."/>
        </authorList>
    </citation>
    <scope>NUCLEOTIDE SEQUENCE [LARGE SCALE GENOMIC DNA]</scope>
    <source>
        <strain evidence="10">CCUG 56698</strain>
    </source>
</reference>
<evidence type="ECO:0000256" key="4">
    <source>
        <dbReference type="ARBA" id="ARBA00022475"/>
    </source>
</evidence>
<feature type="transmembrane region" description="Helical" evidence="8">
    <location>
        <begin position="387"/>
        <end position="410"/>
    </location>
</feature>
<feature type="transmembrane region" description="Helical" evidence="8">
    <location>
        <begin position="144"/>
        <end position="164"/>
    </location>
</feature>
<evidence type="ECO:0000313" key="10">
    <source>
        <dbReference type="Proteomes" id="UP001596527"/>
    </source>
</evidence>
<comment type="similarity">
    <text evidence="2">Belongs to the multi antimicrobial extrusion (MATE) (TC 2.A.66.1) family.</text>
</comment>
<evidence type="ECO:0000256" key="1">
    <source>
        <dbReference type="ARBA" id="ARBA00004651"/>
    </source>
</evidence>
<proteinExistence type="inferred from homology"/>
<evidence type="ECO:0000256" key="8">
    <source>
        <dbReference type="SAM" id="Phobius"/>
    </source>
</evidence>
<feature type="transmembrane region" description="Helical" evidence="8">
    <location>
        <begin position="196"/>
        <end position="215"/>
    </location>
</feature>
<gene>
    <name evidence="9" type="ORF">ACFQWG_09995</name>
</gene>
<dbReference type="EMBL" id="JBHTEF010000001">
    <property type="protein sequence ID" value="MFC7581524.1"/>
    <property type="molecule type" value="Genomic_DNA"/>
</dbReference>
<protein>
    <submittedName>
        <fullName evidence="9">MATE family efflux transporter</fullName>
    </submittedName>
</protein>
<dbReference type="InterPro" id="IPR044644">
    <property type="entry name" value="DinF-like"/>
</dbReference>
<keyword evidence="4" id="KW-1003">Cell membrane</keyword>
<dbReference type="PIRSF" id="PIRSF006603">
    <property type="entry name" value="DinF"/>
    <property type="match status" value="1"/>
</dbReference>